<protein>
    <submittedName>
        <fullName evidence="2">Uncharacterized protein</fullName>
    </submittedName>
</protein>
<dbReference type="PANTHER" id="PTHR35504">
    <property type="entry name" value="PROTEIN EMBRYONIC FLOWER 1"/>
    <property type="match status" value="1"/>
</dbReference>
<dbReference type="AlphaFoldDB" id="A0A9D5B979"/>
<feature type="compositionally biased region" description="Polar residues" evidence="1">
    <location>
        <begin position="329"/>
        <end position="338"/>
    </location>
</feature>
<gene>
    <name evidence="2" type="ORF">KIW84_021371</name>
</gene>
<keyword evidence="3" id="KW-1185">Reference proteome</keyword>
<dbReference type="InterPro" id="IPR034583">
    <property type="entry name" value="EMF1"/>
</dbReference>
<evidence type="ECO:0000313" key="2">
    <source>
        <dbReference type="EMBL" id="KAI5434511.1"/>
    </source>
</evidence>
<comment type="caution">
    <text evidence="2">The sequence shown here is derived from an EMBL/GenBank/DDBJ whole genome shotgun (WGS) entry which is preliminary data.</text>
</comment>
<dbReference type="GO" id="GO:0009910">
    <property type="term" value="P:negative regulation of flower development"/>
    <property type="evidence" value="ECO:0007669"/>
    <property type="project" value="InterPro"/>
</dbReference>
<proteinExistence type="predicted"/>
<dbReference type="PANTHER" id="PTHR35504:SF1">
    <property type="entry name" value="PROTEIN EMBRYONIC FLOWER 1"/>
    <property type="match status" value="1"/>
</dbReference>
<evidence type="ECO:0000313" key="3">
    <source>
        <dbReference type="Proteomes" id="UP001058974"/>
    </source>
</evidence>
<sequence length="445" mass="49265">MNLLKEGQKEKSKGRPKKNNMVIRGENVKPCKRKPNHYFSPFNGSNLGVNNPYPPQPSFGFEVPQSQKKLSNEFQFSPMISNQLGSARNIKFNGNLEERAPSSATLQALGGCSLHKNILQQDNVASRIWASLASNRTSLGYDVSQKVASQPSSNSNMDITSLRSGAVHMQNSGRDIDLNYTNINATCQDKQGSRNTGAGVFSRMNGEYSFPCKHNGIEPHQNLRGSLDLYSNETIPAMHLLSLMDAGMQSRTPFNVGVNAQMLNRPSYPGDCNTKMEISSKANGTLKRQSSDYYNRSYLSDKSHGCLIGSQTFGGSSSAQHGKKFTKDAGSNDQNSTKFGKKEKMRSSNAPLQSRFLKQCSLSYNETKTSQQHRLEAHAEVSEQGTLDDIPMEIVELMAKNQYERCLPDVENRCSIFEKSSNSRNAQMTSGTAVYGKGKHILLLW</sequence>
<accession>A0A9D5B979</accession>
<feature type="region of interest" description="Disordered" evidence="1">
    <location>
        <begin position="1"/>
        <end position="23"/>
    </location>
</feature>
<name>A0A9D5B979_PEA</name>
<feature type="region of interest" description="Disordered" evidence="1">
    <location>
        <begin position="313"/>
        <end position="350"/>
    </location>
</feature>
<feature type="compositionally biased region" description="Basic and acidic residues" evidence="1">
    <location>
        <begin position="1"/>
        <end position="13"/>
    </location>
</feature>
<dbReference type="EMBL" id="JAMSHJ010000002">
    <property type="protein sequence ID" value="KAI5434511.1"/>
    <property type="molecule type" value="Genomic_DNA"/>
</dbReference>
<evidence type="ECO:0000256" key="1">
    <source>
        <dbReference type="SAM" id="MobiDB-lite"/>
    </source>
</evidence>
<dbReference type="Proteomes" id="UP001058974">
    <property type="component" value="Chromosome 2"/>
</dbReference>
<organism evidence="2 3">
    <name type="scientific">Pisum sativum</name>
    <name type="common">Garden pea</name>
    <name type="synonym">Lathyrus oleraceus</name>
    <dbReference type="NCBI Taxonomy" id="3888"/>
    <lineage>
        <taxon>Eukaryota</taxon>
        <taxon>Viridiplantae</taxon>
        <taxon>Streptophyta</taxon>
        <taxon>Embryophyta</taxon>
        <taxon>Tracheophyta</taxon>
        <taxon>Spermatophyta</taxon>
        <taxon>Magnoliopsida</taxon>
        <taxon>eudicotyledons</taxon>
        <taxon>Gunneridae</taxon>
        <taxon>Pentapetalae</taxon>
        <taxon>rosids</taxon>
        <taxon>fabids</taxon>
        <taxon>Fabales</taxon>
        <taxon>Fabaceae</taxon>
        <taxon>Papilionoideae</taxon>
        <taxon>50 kb inversion clade</taxon>
        <taxon>NPAAA clade</taxon>
        <taxon>Hologalegina</taxon>
        <taxon>IRL clade</taxon>
        <taxon>Fabeae</taxon>
        <taxon>Lathyrus</taxon>
    </lineage>
</organism>
<dbReference type="GO" id="GO:0045892">
    <property type="term" value="P:negative regulation of DNA-templated transcription"/>
    <property type="evidence" value="ECO:0007669"/>
    <property type="project" value="InterPro"/>
</dbReference>
<dbReference type="GO" id="GO:0048367">
    <property type="term" value="P:shoot system development"/>
    <property type="evidence" value="ECO:0007669"/>
    <property type="project" value="InterPro"/>
</dbReference>
<reference evidence="2 3" key="1">
    <citation type="journal article" date="2022" name="Nat. Genet.">
        <title>Improved pea reference genome and pan-genome highlight genomic features and evolutionary characteristics.</title>
        <authorList>
            <person name="Yang T."/>
            <person name="Liu R."/>
            <person name="Luo Y."/>
            <person name="Hu S."/>
            <person name="Wang D."/>
            <person name="Wang C."/>
            <person name="Pandey M.K."/>
            <person name="Ge S."/>
            <person name="Xu Q."/>
            <person name="Li N."/>
            <person name="Li G."/>
            <person name="Huang Y."/>
            <person name="Saxena R.K."/>
            <person name="Ji Y."/>
            <person name="Li M."/>
            <person name="Yan X."/>
            <person name="He Y."/>
            <person name="Liu Y."/>
            <person name="Wang X."/>
            <person name="Xiang C."/>
            <person name="Varshney R.K."/>
            <person name="Ding H."/>
            <person name="Gao S."/>
            <person name="Zong X."/>
        </authorList>
    </citation>
    <scope>NUCLEOTIDE SEQUENCE [LARGE SCALE GENOMIC DNA]</scope>
    <source>
        <strain evidence="2 3">cv. Zhongwan 6</strain>
    </source>
</reference>
<dbReference type="Gramene" id="Psat02G0137100-T1">
    <property type="protein sequence ID" value="KAI5434511.1"/>
    <property type="gene ID" value="KIW84_021371"/>
</dbReference>